<dbReference type="Proteomes" id="UP000008076">
    <property type="component" value="Unassembled WGS sequence"/>
</dbReference>
<reference evidence="2" key="1">
    <citation type="submission" date="2007-12" db="EMBL/GenBank/DDBJ databases">
        <title>Annotation of Entamoeba dispar SAW760.</title>
        <authorList>
            <person name="Lorenzi H."/>
            <person name="Inman J."/>
            <person name="Schobel S."/>
            <person name="Amedeo P."/>
            <person name="Caler E."/>
        </authorList>
    </citation>
    <scope>NUCLEOTIDE SEQUENCE [LARGE SCALE GENOMIC DNA]</scope>
    <source>
        <strain evidence="2">ATCC PRA-260 / SAW760</strain>
    </source>
</reference>
<dbReference type="OMA" id="FIFEDHI"/>
<evidence type="ECO:0000313" key="1">
    <source>
        <dbReference type="EMBL" id="EDR25381.1"/>
    </source>
</evidence>
<dbReference type="RefSeq" id="XP_001738259.1">
    <property type="nucleotide sequence ID" value="XM_001738207.1"/>
</dbReference>
<protein>
    <submittedName>
        <fullName evidence="1">Uncharacterized protein</fullName>
    </submittedName>
</protein>
<organism evidence="2">
    <name type="scientific">Entamoeba dispar (strain ATCC PRA-260 / SAW760)</name>
    <dbReference type="NCBI Taxonomy" id="370354"/>
    <lineage>
        <taxon>Eukaryota</taxon>
        <taxon>Amoebozoa</taxon>
        <taxon>Evosea</taxon>
        <taxon>Archamoebae</taxon>
        <taxon>Mastigamoebida</taxon>
        <taxon>Entamoebidae</taxon>
        <taxon>Entamoeba</taxon>
    </lineage>
</organism>
<dbReference type="VEuPathDB" id="AmoebaDB:EDI_002140"/>
<name>B0EJ73_ENTDS</name>
<accession>B0EJ73</accession>
<dbReference type="eggNOG" id="ENOG502RGN2">
    <property type="taxonomic scope" value="Eukaryota"/>
</dbReference>
<gene>
    <name evidence="1" type="ORF">EDI_002140</name>
</gene>
<evidence type="ECO:0000313" key="2">
    <source>
        <dbReference type="Proteomes" id="UP000008076"/>
    </source>
</evidence>
<dbReference type="GeneID" id="5883328"/>
<keyword evidence="2" id="KW-1185">Reference proteome</keyword>
<dbReference type="AlphaFoldDB" id="B0EJ73"/>
<dbReference type="EMBL" id="DS549550">
    <property type="protein sequence ID" value="EDR25381.1"/>
    <property type="molecule type" value="Genomic_DNA"/>
</dbReference>
<dbReference type="OrthoDB" id="28058at2759"/>
<sequence length="278" mass="32666">MDTEIKNSDLKLFYCREMHSFGHTNEGKEIEKSIKKKIQTRLFRPLITISTSKKNSFIFEDHINEEDSFIMVVKQPKAAKGYSANAIKERQIKNEMCFQAAVSLALLHPFCGFTIRRPIKASTATNSMSVVTHIHYKNDTIDLLQLSSNCCNLLYSKTEENSLENIAIRRRVNKSVVFFILNYLLDLLREFGFFFDSIYAKKTCKTLQQERVIRIYFNNKLLFSKDEIQRYGKVINDYLFHLADKQTSVYVDKNDLKFEQYMEANIPSFYQKLESLFR</sequence>
<proteinExistence type="predicted"/>
<dbReference type="KEGG" id="edi:EDI_002140"/>